<evidence type="ECO:0000313" key="2">
    <source>
        <dbReference type="EMBL" id="QKU22429.1"/>
    </source>
</evidence>
<accession>A0A6N1MJQ7</accession>
<dbReference type="Pfam" id="PF13558">
    <property type="entry name" value="SbcC_Walker_B"/>
    <property type="match status" value="1"/>
</dbReference>
<dbReference type="Proteomes" id="UP000509126">
    <property type="component" value="Chromosome"/>
</dbReference>
<evidence type="ECO:0000313" key="3">
    <source>
        <dbReference type="Proteomes" id="UP000509126"/>
    </source>
</evidence>
<protein>
    <submittedName>
        <fullName evidence="2">AAA family ATPase</fullName>
    </submittedName>
</protein>
<dbReference type="InterPro" id="IPR027417">
    <property type="entry name" value="P-loop_NTPase"/>
</dbReference>
<dbReference type="EMBL" id="CP054803">
    <property type="protein sequence ID" value="QKU22429.1"/>
    <property type="molecule type" value="Genomic_DNA"/>
</dbReference>
<dbReference type="AlphaFoldDB" id="A0A6N1MJQ7"/>
<reference evidence="2 3" key="1">
    <citation type="submission" date="2019-11" db="EMBL/GenBank/DDBJ databases">
        <title>FDA dAtabase for Regulatory Grade micrObial Sequences (FDA-ARGOS): Supporting development and validation of Infectious Disease Dx tests.</title>
        <authorList>
            <person name="Patel R."/>
            <person name="Rucinski S."/>
            <person name="Tallon L."/>
            <person name="Sadzewicz L."/>
            <person name="Vavikolanu K."/>
            <person name="Mehta A."/>
            <person name="Aluvathingal J."/>
            <person name="Nadendla S."/>
            <person name="Nandy P."/>
            <person name="Geyer C."/>
            <person name="Yan Y."/>
            <person name="Sichtig H."/>
        </authorList>
    </citation>
    <scope>NUCLEOTIDE SEQUENCE [LARGE SCALE GENOMIC DNA]</scope>
    <source>
        <strain evidence="2 3">FDAARGOS_557</strain>
    </source>
</reference>
<proteinExistence type="predicted"/>
<name>A0A6N1MJQ7_ACILW</name>
<organism evidence="2 3">
    <name type="scientific">Acinetobacter lwoffii</name>
    <dbReference type="NCBI Taxonomy" id="28090"/>
    <lineage>
        <taxon>Bacteria</taxon>
        <taxon>Pseudomonadati</taxon>
        <taxon>Pseudomonadota</taxon>
        <taxon>Gammaproteobacteria</taxon>
        <taxon>Moraxellales</taxon>
        <taxon>Moraxellaceae</taxon>
        <taxon>Acinetobacter</taxon>
    </lineage>
</organism>
<feature type="domain" description="Rad50/SbcC-type AAA" evidence="1">
    <location>
        <begin position="5"/>
        <end position="258"/>
    </location>
</feature>
<dbReference type="PANTHER" id="PTHR32114">
    <property type="entry name" value="ABC TRANSPORTER ABCH.3"/>
    <property type="match status" value="1"/>
</dbReference>
<dbReference type="GO" id="GO:0006302">
    <property type="term" value="P:double-strand break repair"/>
    <property type="evidence" value="ECO:0007669"/>
    <property type="project" value="InterPro"/>
</dbReference>
<dbReference type="Gene3D" id="3.40.50.300">
    <property type="entry name" value="P-loop containing nucleotide triphosphate hydrolases"/>
    <property type="match status" value="2"/>
</dbReference>
<dbReference type="InterPro" id="IPR038729">
    <property type="entry name" value="Rad50/SbcC_AAA"/>
</dbReference>
<dbReference type="GO" id="GO:0016887">
    <property type="term" value="F:ATP hydrolysis activity"/>
    <property type="evidence" value="ECO:0007669"/>
    <property type="project" value="InterPro"/>
</dbReference>
<gene>
    <name evidence="2" type="ORF">FOB19_14150</name>
</gene>
<evidence type="ECO:0000259" key="1">
    <source>
        <dbReference type="Pfam" id="PF13476"/>
    </source>
</evidence>
<dbReference type="Pfam" id="PF13476">
    <property type="entry name" value="AAA_23"/>
    <property type="match status" value="1"/>
</dbReference>
<dbReference type="RefSeq" id="WP_168386755.1">
    <property type="nucleotide sequence ID" value="NZ_CP054803.1"/>
</dbReference>
<dbReference type="PANTHER" id="PTHR32114:SF2">
    <property type="entry name" value="ABC TRANSPORTER ABCH.3"/>
    <property type="match status" value="1"/>
</dbReference>
<dbReference type="SUPFAM" id="SSF52540">
    <property type="entry name" value="P-loop containing nucleoside triphosphate hydrolases"/>
    <property type="match status" value="2"/>
</dbReference>
<sequence length="1201" mass="139078">MKILRLSLHNLASLTGTHHIDFESSPLAHAGLIAITGKTGAGKSTLLDAMCLALYNEIPRLKGATGSLKDAGGQDVSIKDSKNILRRGCVHGFAELEFIALDSKRYMARWEIKRARQKVDGNLKVDRYVKCLDDDTTLTQKISEVTPLIEKLVGLSFEQFTRAVLLAQSEVGAFLKAKDHERADLLEYLTNSQIFSLVSQKAAEKFSEVKNKRNDLEKLIGHIEILSEEDISALQQQQNSLSLQLQNLQQSEKLLENEKQWHLDRHKLYAEVHAKKEVYEVQQDAVNKSAGQQQLLEQLDEFQSIRDQFVSRTRLAPQKEQIQHQHTQFTLEFETLKQSFVAEEAKLTALQQQQHQFQQHLANLKPHLEAGLRLDHAIDTVSERYKKLHAEQSQFQTLRLQPLEEQLRQQQQTLNQLQARQEKVAQQLAESGFLNVFDLEPQSTLQRIQDFMRQYQQLQQQNPDSLKQPLPELEKTVTVLSGNLNQWIQQHHSLEQLEEHLKTIQEMRQQRQAEQRQLDLLQQQVQQIVQQSQEFEQLQSAVNSQQQQLKMQQEAEQALHQQIQAEQQAYEHLEQILAQQRLLHAQSVQDLRGQLKPDEPCMVCGSPAHPFVDAVHEHLEQSLNQLQEQQLRQAKQQLDQQLQSQQQQRIEMSKAQTVIEQQQQRCQILQNQIQQSSADCKSQLLKLEVVTEQHNDLPTFIQLLANHTQSLVQQLELSQQQEQQLQQQLQQWRQQQQQLHQLQLALQQRQQLDQLIHPVLSILPEQYQSQPPMLCLPQLQRQVEHRMQHLAVQKQLESDLHQQQQILEKSQYQLQLEQQNFAQLSQSVEQLIQQGKDLRQQLAELTQEHAGQVYRVAAEWRDALELQAKTLEQTLEQQRQCTAQAEKQWHQTHLKLQEFISQLQQIDQQLAQYQQDIQAWQAAHPQVTAAQIEQWLSIDLSNHQRIRQNLANQKQALENARTAWQLLEEQYQAHLKLQPEHEFEEIEQKLGMLHQEKIMQQEVLNETDAKLRMNANNQNTYAKYQQQIEQIKAEEYRWGRIYDLIGHKEGTKFQKIAQEHHLDILVEYANQQLQPLAPRYQLHRIPDSLSLAIIDLDMNSEVRPVLSLSGGETFLVSLALALAIANMASGSMKLESLFIDEGFGTLDPASLHMVMNALDHLQSQGRKVVLISHVQEMHERIPVQIQVKPVGAGASTIQIIG</sequence>